<dbReference type="SUPFAM" id="SSF53254">
    <property type="entry name" value="Phosphoglycerate mutase-like"/>
    <property type="match status" value="1"/>
</dbReference>
<comment type="caution">
    <text evidence="1">The sequence shown here is derived from an EMBL/GenBank/DDBJ whole genome shotgun (WGS) entry which is preliminary data.</text>
</comment>
<dbReference type="InterPro" id="IPR029033">
    <property type="entry name" value="His_PPase_superfam"/>
</dbReference>
<dbReference type="GO" id="GO:0016791">
    <property type="term" value="F:phosphatase activity"/>
    <property type="evidence" value="ECO:0007669"/>
    <property type="project" value="TreeGrafter"/>
</dbReference>
<protein>
    <submittedName>
        <fullName evidence="1">Phosphoglycerate mutase</fullName>
    </submittedName>
</protein>
<accession>A0A8J3A0L7</accession>
<dbReference type="PANTHER" id="PTHR48100:SF59">
    <property type="entry name" value="ADENOSYLCOBALAMIN_ALPHA-RIBAZOLE PHOSPHATASE"/>
    <property type="match status" value="1"/>
</dbReference>
<dbReference type="GO" id="GO:0005737">
    <property type="term" value="C:cytoplasm"/>
    <property type="evidence" value="ECO:0007669"/>
    <property type="project" value="TreeGrafter"/>
</dbReference>
<dbReference type="PANTHER" id="PTHR48100">
    <property type="entry name" value="BROAD-SPECIFICITY PHOSPHATASE YOR283W-RELATED"/>
    <property type="match status" value="1"/>
</dbReference>
<name>A0A8J3A0L7_9BACL</name>
<dbReference type="InterPro" id="IPR013078">
    <property type="entry name" value="His_Pase_superF_clade-1"/>
</dbReference>
<organism evidence="1 2">
    <name type="scientific">Pullulanibacillus pueri</name>
    <dbReference type="NCBI Taxonomy" id="1437324"/>
    <lineage>
        <taxon>Bacteria</taxon>
        <taxon>Bacillati</taxon>
        <taxon>Bacillota</taxon>
        <taxon>Bacilli</taxon>
        <taxon>Bacillales</taxon>
        <taxon>Sporolactobacillaceae</taxon>
        <taxon>Pullulanibacillus</taxon>
    </lineage>
</organism>
<reference evidence="1" key="1">
    <citation type="journal article" date="2014" name="Int. J. Syst. Evol. Microbiol.">
        <title>Complete genome sequence of Corynebacterium casei LMG S-19264T (=DSM 44701T), isolated from a smear-ripened cheese.</title>
        <authorList>
            <consortium name="US DOE Joint Genome Institute (JGI-PGF)"/>
            <person name="Walter F."/>
            <person name="Albersmeier A."/>
            <person name="Kalinowski J."/>
            <person name="Ruckert C."/>
        </authorList>
    </citation>
    <scope>NUCLEOTIDE SEQUENCE</scope>
    <source>
        <strain evidence="1">CGMCC 1.12777</strain>
    </source>
</reference>
<evidence type="ECO:0000313" key="1">
    <source>
        <dbReference type="EMBL" id="GGH88249.1"/>
    </source>
</evidence>
<gene>
    <name evidence="1" type="primary">pgm</name>
    <name evidence="1" type="ORF">GCM10007096_40150</name>
</gene>
<dbReference type="RefSeq" id="WP_188499167.1">
    <property type="nucleotide sequence ID" value="NZ_BMFV01000049.1"/>
</dbReference>
<dbReference type="Pfam" id="PF00300">
    <property type="entry name" value="His_Phos_1"/>
    <property type="match status" value="1"/>
</dbReference>
<sequence length="188" mass="21412">MQTFIYMIRHGESPKEGNERTRGLTEKGKLAAERIKDRLKAEGIDAIISSPYYRSILTVQPLADSLGQEVFIFEDLRERVFSSDAERVPDQALNPLLERSFSDFNFALEGGESNAGCQKRAVNVLQDLLITYRGKKVVIGTHGAVMTLMMGYYDSYYDLDFLHRTSKPDIYRMTFDDQKLVGVKRIGE</sequence>
<dbReference type="CDD" id="cd07067">
    <property type="entry name" value="HP_PGM_like"/>
    <property type="match status" value="1"/>
</dbReference>
<evidence type="ECO:0000313" key="2">
    <source>
        <dbReference type="Proteomes" id="UP000656813"/>
    </source>
</evidence>
<dbReference type="Gene3D" id="3.40.50.1240">
    <property type="entry name" value="Phosphoglycerate mutase-like"/>
    <property type="match status" value="1"/>
</dbReference>
<reference evidence="1" key="2">
    <citation type="submission" date="2020-09" db="EMBL/GenBank/DDBJ databases">
        <authorList>
            <person name="Sun Q."/>
            <person name="Zhou Y."/>
        </authorList>
    </citation>
    <scope>NUCLEOTIDE SEQUENCE</scope>
    <source>
        <strain evidence="1">CGMCC 1.12777</strain>
    </source>
</reference>
<proteinExistence type="predicted"/>
<keyword evidence="2" id="KW-1185">Reference proteome</keyword>
<dbReference type="Proteomes" id="UP000656813">
    <property type="component" value="Unassembled WGS sequence"/>
</dbReference>
<dbReference type="InterPro" id="IPR050275">
    <property type="entry name" value="PGM_Phosphatase"/>
</dbReference>
<dbReference type="EMBL" id="BMFV01000049">
    <property type="protein sequence ID" value="GGH88249.1"/>
    <property type="molecule type" value="Genomic_DNA"/>
</dbReference>
<dbReference type="AlphaFoldDB" id="A0A8J3A0L7"/>